<keyword evidence="12" id="KW-1185">Reference proteome</keyword>
<protein>
    <recommendedName>
        <fullName evidence="2">feruloyl esterase</fullName>
        <ecNumber evidence="2">3.1.1.73</ecNumber>
    </recommendedName>
</protein>
<feature type="signal peptide" evidence="10">
    <location>
        <begin position="1"/>
        <end position="19"/>
    </location>
</feature>
<evidence type="ECO:0000256" key="5">
    <source>
        <dbReference type="ARBA" id="ARBA00022729"/>
    </source>
</evidence>
<gene>
    <name evidence="11" type="ORF">T440DRAFT_182420</name>
</gene>
<evidence type="ECO:0000256" key="6">
    <source>
        <dbReference type="ARBA" id="ARBA00022801"/>
    </source>
</evidence>
<evidence type="ECO:0000256" key="3">
    <source>
        <dbReference type="ARBA" id="ARBA00022525"/>
    </source>
</evidence>
<keyword evidence="8" id="KW-0624">Polysaccharide degradation</keyword>
<dbReference type="Gene3D" id="3.40.50.1820">
    <property type="entry name" value="alpha/beta hydrolase"/>
    <property type="match status" value="1"/>
</dbReference>
<comment type="subcellular location">
    <subcellularLocation>
        <location evidence="1">Secreted</location>
    </subcellularLocation>
</comment>
<evidence type="ECO:0000256" key="4">
    <source>
        <dbReference type="ARBA" id="ARBA00022651"/>
    </source>
</evidence>
<dbReference type="GO" id="GO:0045493">
    <property type="term" value="P:xylan catabolic process"/>
    <property type="evidence" value="ECO:0007669"/>
    <property type="project" value="UniProtKB-KW"/>
</dbReference>
<dbReference type="PANTHER" id="PTHR38050:SF2">
    <property type="entry name" value="FERULOYL ESTERASE C-RELATED"/>
    <property type="match status" value="1"/>
</dbReference>
<feature type="chain" id="PRO_5032738858" description="feruloyl esterase" evidence="10">
    <location>
        <begin position="20"/>
        <end position="331"/>
    </location>
</feature>
<dbReference type="InterPro" id="IPR029058">
    <property type="entry name" value="AB_hydrolase_fold"/>
</dbReference>
<keyword evidence="6" id="KW-0378">Hydrolase</keyword>
<keyword evidence="7" id="KW-0119">Carbohydrate metabolism</keyword>
<organism evidence="11 12">
    <name type="scientific">Plenodomus tracheiphilus IPT5</name>
    <dbReference type="NCBI Taxonomy" id="1408161"/>
    <lineage>
        <taxon>Eukaryota</taxon>
        <taxon>Fungi</taxon>
        <taxon>Dikarya</taxon>
        <taxon>Ascomycota</taxon>
        <taxon>Pezizomycotina</taxon>
        <taxon>Dothideomycetes</taxon>
        <taxon>Pleosporomycetidae</taxon>
        <taxon>Pleosporales</taxon>
        <taxon>Pleosporineae</taxon>
        <taxon>Leptosphaeriaceae</taxon>
        <taxon>Plenodomus</taxon>
    </lineage>
</organism>
<dbReference type="GO" id="GO:0030600">
    <property type="term" value="F:feruloyl esterase activity"/>
    <property type="evidence" value="ECO:0007669"/>
    <property type="project" value="UniProtKB-EC"/>
</dbReference>
<evidence type="ECO:0000256" key="9">
    <source>
        <dbReference type="ARBA" id="ARBA00034075"/>
    </source>
</evidence>
<dbReference type="EMBL" id="MU006321">
    <property type="protein sequence ID" value="KAF2848041.1"/>
    <property type="molecule type" value="Genomic_DNA"/>
</dbReference>
<evidence type="ECO:0000256" key="10">
    <source>
        <dbReference type="SAM" id="SignalP"/>
    </source>
</evidence>
<evidence type="ECO:0000313" key="12">
    <source>
        <dbReference type="Proteomes" id="UP000799423"/>
    </source>
</evidence>
<keyword evidence="4" id="KW-0858">Xylan degradation</keyword>
<dbReference type="GO" id="GO:0005576">
    <property type="term" value="C:extracellular region"/>
    <property type="evidence" value="ECO:0007669"/>
    <property type="project" value="UniProtKB-SubCell"/>
</dbReference>
<name>A0A6A7AXN4_9PLEO</name>
<keyword evidence="5 10" id="KW-0732">Signal</keyword>
<dbReference type="OrthoDB" id="424610at2759"/>
<dbReference type="InterPro" id="IPR043595">
    <property type="entry name" value="FaeB/C/D"/>
</dbReference>
<evidence type="ECO:0000256" key="1">
    <source>
        <dbReference type="ARBA" id="ARBA00004613"/>
    </source>
</evidence>
<reference evidence="11" key="1">
    <citation type="submission" date="2020-01" db="EMBL/GenBank/DDBJ databases">
        <authorList>
            <consortium name="DOE Joint Genome Institute"/>
            <person name="Haridas S."/>
            <person name="Albert R."/>
            <person name="Binder M."/>
            <person name="Bloem J."/>
            <person name="Labutti K."/>
            <person name="Salamov A."/>
            <person name="Andreopoulos B."/>
            <person name="Baker S.E."/>
            <person name="Barry K."/>
            <person name="Bills G."/>
            <person name="Bluhm B.H."/>
            <person name="Cannon C."/>
            <person name="Castanera R."/>
            <person name="Culley D.E."/>
            <person name="Daum C."/>
            <person name="Ezra D."/>
            <person name="Gonzalez J.B."/>
            <person name="Henrissat B."/>
            <person name="Kuo A."/>
            <person name="Liang C."/>
            <person name="Lipzen A."/>
            <person name="Lutzoni F."/>
            <person name="Magnuson J."/>
            <person name="Mondo S."/>
            <person name="Nolan M."/>
            <person name="Ohm R."/>
            <person name="Pangilinan J."/>
            <person name="Park H.-J."/>
            <person name="Ramirez L."/>
            <person name="Alfaro M."/>
            <person name="Sun H."/>
            <person name="Tritt A."/>
            <person name="Yoshinaga Y."/>
            <person name="Zwiers L.-H."/>
            <person name="Turgeon B.G."/>
            <person name="Goodwin S.B."/>
            <person name="Spatafora J.W."/>
            <person name="Crous P.W."/>
            <person name="Grigoriev I.V."/>
        </authorList>
    </citation>
    <scope>NUCLEOTIDE SEQUENCE</scope>
    <source>
        <strain evidence="11">IPT5</strain>
    </source>
</reference>
<dbReference type="Proteomes" id="UP000799423">
    <property type="component" value="Unassembled WGS sequence"/>
</dbReference>
<evidence type="ECO:0000313" key="11">
    <source>
        <dbReference type="EMBL" id="KAF2848041.1"/>
    </source>
</evidence>
<evidence type="ECO:0000256" key="8">
    <source>
        <dbReference type="ARBA" id="ARBA00023326"/>
    </source>
</evidence>
<dbReference type="AlphaFoldDB" id="A0A6A7AXN4"/>
<keyword evidence="3" id="KW-0964">Secreted</keyword>
<comment type="catalytic activity">
    <reaction evidence="9">
        <text>feruloyl-polysaccharide + H2O = ferulate + polysaccharide.</text>
        <dbReference type="EC" id="3.1.1.73"/>
    </reaction>
</comment>
<accession>A0A6A7AXN4</accession>
<proteinExistence type="predicted"/>
<evidence type="ECO:0000256" key="7">
    <source>
        <dbReference type="ARBA" id="ARBA00023277"/>
    </source>
</evidence>
<dbReference type="SUPFAM" id="SSF53474">
    <property type="entry name" value="alpha/beta-Hydrolases"/>
    <property type="match status" value="1"/>
</dbReference>
<dbReference type="PANTHER" id="PTHR38050">
    <property type="match status" value="1"/>
</dbReference>
<sequence length="331" mass="35313">MLLNSFLIAAVSLVPGITASTGCFAALPAGLTPGGPSQNITIASKSVIGNITQRQFLLHLPQNFAAKNDKPAPLILAFHGQLQPAWSMESVTEMSKPAFNKDYVVVYPQGLDVQAPGWLSDPLAPPSSVLDDRIFANEILDHLASHFCIDESRIYATGVSNGGGLTALLACDPKFNRCIAAFGLVAAATYPDSSLTEPLFGKGCNPSIATGRHVPILEFHGLNDSVIAYNGDNGADPASIPVTDFMQSWVTRNRCSSVTPVVRSLQGKTVTETRWTCDGKADVVVHRAIAGFGHGWPSVASQANVLEQLRLGPTKWNASSVILEWFGKFKL</sequence>
<evidence type="ECO:0000256" key="2">
    <source>
        <dbReference type="ARBA" id="ARBA00013091"/>
    </source>
</evidence>
<dbReference type="EC" id="3.1.1.73" evidence="2"/>